<dbReference type="Gene3D" id="3.40.50.150">
    <property type="entry name" value="Vaccinia Virus protein VP39"/>
    <property type="match status" value="1"/>
</dbReference>
<dbReference type="InterPro" id="IPR029063">
    <property type="entry name" value="SAM-dependent_MTases_sf"/>
</dbReference>
<dbReference type="InterPro" id="IPR050362">
    <property type="entry name" value="Cation-dep_OMT"/>
</dbReference>
<dbReference type="Proteomes" id="UP000027616">
    <property type="component" value="Chromosome I"/>
</dbReference>
<dbReference type="PROSITE" id="PS51682">
    <property type="entry name" value="SAM_OMT_I"/>
    <property type="match status" value="1"/>
</dbReference>
<proteinExistence type="predicted"/>
<keyword evidence="3" id="KW-0949">S-adenosyl-L-methionine</keyword>
<dbReference type="PANTHER" id="PTHR10509">
    <property type="entry name" value="O-METHYLTRANSFERASE-RELATED"/>
    <property type="match status" value="1"/>
</dbReference>
<keyword evidence="2 4" id="KW-0808">Transferase</keyword>
<dbReference type="OrthoDB" id="9799672at2"/>
<name>A0A060R5R0_9BACT</name>
<evidence type="ECO:0000313" key="5">
    <source>
        <dbReference type="Proteomes" id="UP000027616"/>
    </source>
</evidence>
<dbReference type="GO" id="GO:0032259">
    <property type="term" value="P:methylation"/>
    <property type="evidence" value="ECO:0007669"/>
    <property type="project" value="UniProtKB-KW"/>
</dbReference>
<gene>
    <name evidence="4" type="ORF">BN938_0020</name>
</gene>
<evidence type="ECO:0000256" key="1">
    <source>
        <dbReference type="ARBA" id="ARBA00022603"/>
    </source>
</evidence>
<dbReference type="eggNOG" id="COG4122">
    <property type="taxonomic scope" value="Bacteria"/>
</dbReference>
<dbReference type="STRING" id="1433126.BN938_0020"/>
<dbReference type="GO" id="GO:0008757">
    <property type="term" value="F:S-adenosylmethionine-dependent methyltransferase activity"/>
    <property type="evidence" value="ECO:0007669"/>
    <property type="project" value="TreeGrafter"/>
</dbReference>
<keyword evidence="1 4" id="KW-0489">Methyltransferase</keyword>
<dbReference type="Pfam" id="PF01596">
    <property type="entry name" value="Methyltransf_3"/>
    <property type="match status" value="1"/>
</dbReference>
<dbReference type="InterPro" id="IPR002935">
    <property type="entry name" value="SAM_O-MeTrfase"/>
</dbReference>
<evidence type="ECO:0000256" key="2">
    <source>
        <dbReference type="ARBA" id="ARBA00022679"/>
    </source>
</evidence>
<dbReference type="EMBL" id="HG934468">
    <property type="protein sequence ID" value="CDN30127.1"/>
    <property type="molecule type" value="Genomic_DNA"/>
</dbReference>
<evidence type="ECO:0000313" key="4">
    <source>
        <dbReference type="EMBL" id="CDN30127.1"/>
    </source>
</evidence>
<evidence type="ECO:0000256" key="3">
    <source>
        <dbReference type="ARBA" id="ARBA00022691"/>
    </source>
</evidence>
<dbReference type="PATRIC" id="fig|1433126.3.peg.20"/>
<dbReference type="SUPFAM" id="SSF53335">
    <property type="entry name" value="S-adenosyl-L-methionine-dependent methyltransferases"/>
    <property type="match status" value="1"/>
</dbReference>
<organism evidence="4 5">
    <name type="scientific">Mucinivorans hirudinis</name>
    <dbReference type="NCBI Taxonomy" id="1433126"/>
    <lineage>
        <taxon>Bacteria</taxon>
        <taxon>Pseudomonadati</taxon>
        <taxon>Bacteroidota</taxon>
        <taxon>Bacteroidia</taxon>
        <taxon>Bacteroidales</taxon>
        <taxon>Rikenellaceae</taxon>
        <taxon>Mucinivorans</taxon>
    </lineage>
</organism>
<dbReference type="CDD" id="cd02440">
    <property type="entry name" value="AdoMet_MTases"/>
    <property type="match status" value="1"/>
</dbReference>
<reference evidence="4 5" key="1">
    <citation type="journal article" date="2015" name="Genome Announc.">
        <title>Complete Genome Sequence of the Novel Leech Symbiont Mucinivorans hirudinis M3T.</title>
        <authorList>
            <person name="Nelson M.C."/>
            <person name="Bomar L."/>
            <person name="Graf J."/>
        </authorList>
    </citation>
    <scope>NUCLEOTIDE SEQUENCE [LARGE SCALE GENOMIC DNA]</scope>
    <source>
        <strain evidence="5">M3</strain>
    </source>
</reference>
<dbReference type="AlphaFoldDB" id="A0A060R5R0"/>
<dbReference type="HOGENOM" id="CLU_067676_4_0_10"/>
<dbReference type="KEGG" id="rbc:BN938_0020"/>
<dbReference type="PANTHER" id="PTHR10509:SF14">
    <property type="entry name" value="CAFFEOYL-COA O-METHYLTRANSFERASE 3-RELATED"/>
    <property type="match status" value="1"/>
</dbReference>
<accession>A0A060R5R0</accession>
<dbReference type="GO" id="GO:0008171">
    <property type="term" value="F:O-methyltransferase activity"/>
    <property type="evidence" value="ECO:0007669"/>
    <property type="project" value="InterPro"/>
</dbReference>
<keyword evidence="5" id="KW-1185">Reference proteome</keyword>
<sequence>MVTPIEQYILDHISPEAGVLKELDRATHLKILQPRMLSGHLQGELLKMLVEIINPKRVLELGTFTGYSAVCMARGLGEGAHLHTIEIDDELESIATEFIEKAGVRDKVVQYFGSALDVVPRICDEPFDVIFIDADKREYTAYYQMIMSCGAVRKGTIILADNVLWNGKVVEEVSANDLYTQGVLNFNKMVVEDCRVEKIILPLRDGLSIIRVK</sequence>
<protein>
    <submittedName>
        <fullName evidence="4">O-methyltransferase family protein [C1]</fullName>
    </submittedName>
</protein>